<accession>F6DBB7</accession>
<gene>
    <name evidence="8" type="ordered locus">Thicy_0452</name>
</gene>
<dbReference type="GO" id="GO:0005886">
    <property type="term" value="C:plasma membrane"/>
    <property type="evidence" value="ECO:0007669"/>
    <property type="project" value="UniProtKB-SubCell"/>
</dbReference>
<dbReference type="RefSeq" id="WP_013835006.1">
    <property type="nucleotide sequence ID" value="NC_015581.1"/>
</dbReference>
<dbReference type="GO" id="GO:0000041">
    <property type="term" value="P:transition metal ion transport"/>
    <property type="evidence" value="ECO:0007669"/>
    <property type="project" value="InterPro"/>
</dbReference>
<dbReference type="eggNOG" id="COG3235">
    <property type="taxonomic scope" value="Bacteria"/>
</dbReference>
<keyword evidence="3" id="KW-1003">Cell membrane</keyword>
<dbReference type="Gene3D" id="1.10.1760.20">
    <property type="match status" value="1"/>
</dbReference>
<dbReference type="KEGG" id="tcy:Thicy_0452"/>
<protein>
    <submittedName>
        <fullName evidence="8">Uncharacterized protein</fullName>
    </submittedName>
</protein>
<keyword evidence="6 7" id="KW-0472">Membrane</keyword>
<feature type="transmembrane region" description="Helical" evidence="7">
    <location>
        <begin position="105"/>
        <end position="126"/>
    </location>
</feature>
<feature type="transmembrane region" description="Helical" evidence="7">
    <location>
        <begin position="71"/>
        <end position="99"/>
    </location>
</feature>
<keyword evidence="5 7" id="KW-1133">Transmembrane helix</keyword>
<sequence length="222" mass="24462">MNLPDGLLGMGWAIFGAMAYLLMLSWALLTAPWAKVKGDMGAQGVFMVAVLVIVVLWQLSASINPGISFHFLLMTVFTLMFGPQFAILAMSLALLFVTFNGDAGWTMFGLNALIMGWVPIMLTWLFYKLAYRFLDRNFFVYVFLNGFFAAGFGALVALVLAGLVMLFGGAYTADYLAYNFFPFIPLVAAPEAFLNGFIIAALVIMKPEWVATFSDVDYLKGK</sequence>
<feature type="transmembrane region" description="Helical" evidence="7">
    <location>
        <begin position="40"/>
        <end position="59"/>
    </location>
</feature>
<evidence type="ECO:0000256" key="7">
    <source>
        <dbReference type="SAM" id="Phobius"/>
    </source>
</evidence>
<evidence type="ECO:0000256" key="6">
    <source>
        <dbReference type="ARBA" id="ARBA00023136"/>
    </source>
</evidence>
<evidence type="ECO:0000256" key="5">
    <source>
        <dbReference type="ARBA" id="ARBA00022989"/>
    </source>
</evidence>
<feature type="transmembrane region" description="Helical" evidence="7">
    <location>
        <begin position="183"/>
        <end position="204"/>
    </location>
</feature>
<dbReference type="OrthoDB" id="5297929at2"/>
<keyword evidence="2" id="KW-0813">Transport</keyword>
<feature type="transmembrane region" description="Helical" evidence="7">
    <location>
        <begin position="138"/>
        <end position="171"/>
    </location>
</feature>
<evidence type="ECO:0000313" key="8">
    <source>
        <dbReference type="EMBL" id="AEG31225.1"/>
    </source>
</evidence>
<evidence type="ECO:0000313" key="9">
    <source>
        <dbReference type="Proteomes" id="UP000009232"/>
    </source>
</evidence>
<evidence type="ECO:0000256" key="4">
    <source>
        <dbReference type="ARBA" id="ARBA00022692"/>
    </source>
</evidence>
<proteinExistence type="predicted"/>
<keyword evidence="4 7" id="KW-0812">Transmembrane</keyword>
<dbReference type="AlphaFoldDB" id="F6DBB7"/>
<evidence type="ECO:0000256" key="2">
    <source>
        <dbReference type="ARBA" id="ARBA00022448"/>
    </source>
</evidence>
<evidence type="ECO:0000256" key="3">
    <source>
        <dbReference type="ARBA" id="ARBA00022475"/>
    </source>
</evidence>
<reference evidence="8 9" key="1">
    <citation type="submission" date="2011-05" db="EMBL/GenBank/DDBJ databases">
        <title>Complete sequence of Thioalkalimicrobium cyclicum ALM1.</title>
        <authorList>
            <consortium name="US DOE Joint Genome Institute"/>
            <person name="Lucas S."/>
            <person name="Han J."/>
            <person name="Lapidus A."/>
            <person name="Cheng J.-F."/>
            <person name="Goodwin L."/>
            <person name="Pitluck S."/>
            <person name="Peters L."/>
            <person name="Mikhailova N."/>
            <person name="Davenport K."/>
            <person name="Han C."/>
            <person name="Tapia R."/>
            <person name="Land M."/>
            <person name="Hauser L."/>
            <person name="Kyrpides N."/>
            <person name="Ivanova N."/>
            <person name="Pagani I."/>
            <person name="Kappler U."/>
            <person name="Woyke T."/>
        </authorList>
    </citation>
    <scope>NUCLEOTIDE SEQUENCE [LARGE SCALE GENOMIC DNA]</scope>
    <source>
        <strain evidence="9">DSM 14477 / JCM 11371 / ALM1</strain>
    </source>
</reference>
<dbReference type="STRING" id="717773.Thicy_0452"/>
<dbReference type="HOGENOM" id="CLU_081268_1_0_6"/>
<comment type="subcellular location">
    <subcellularLocation>
        <location evidence="1">Cell membrane</location>
        <topology evidence="1">Multi-pass membrane protein</topology>
    </subcellularLocation>
</comment>
<dbReference type="InterPro" id="IPR002751">
    <property type="entry name" value="CbiM/NikMN"/>
</dbReference>
<name>F6DBB7_THICA</name>
<organism evidence="8 9">
    <name type="scientific">Thiomicrospira cyclica (strain DSM 14477 / JCM 11371 / ALM1)</name>
    <name type="common">Thioalkalimicrobium cyclicum</name>
    <dbReference type="NCBI Taxonomy" id="717773"/>
    <lineage>
        <taxon>Bacteria</taxon>
        <taxon>Pseudomonadati</taxon>
        <taxon>Pseudomonadota</taxon>
        <taxon>Gammaproteobacteria</taxon>
        <taxon>Thiotrichales</taxon>
        <taxon>Piscirickettsiaceae</taxon>
        <taxon>Thiomicrospira</taxon>
    </lineage>
</organism>
<dbReference type="Pfam" id="PF01891">
    <property type="entry name" value="CbiM"/>
    <property type="match status" value="1"/>
</dbReference>
<feature type="transmembrane region" description="Helical" evidence="7">
    <location>
        <begin position="12"/>
        <end position="34"/>
    </location>
</feature>
<keyword evidence="9" id="KW-1185">Reference proteome</keyword>
<dbReference type="Proteomes" id="UP000009232">
    <property type="component" value="Chromosome"/>
</dbReference>
<dbReference type="EMBL" id="CP002776">
    <property type="protein sequence ID" value="AEG31225.1"/>
    <property type="molecule type" value="Genomic_DNA"/>
</dbReference>
<evidence type="ECO:0000256" key="1">
    <source>
        <dbReference type="ARBA" id="ARBA00004651"/>
    </source>
</evidence>